<keyword evidence="4" id="KW-1185">Reference proteome</keyword>
<organism evidence="3 4">
    <name type="scientific">Botryobasidium botryosum (strain FD-172 SS1)</name>
    <dbReference type="NCBI Taxonomy" id="930990"/>
    <lineage>
        <taxon>Eukaryota</taxon>
        <taxon>Fungi</taxon>
        <taxon>Dikarya</taxon>
        <taxon>Basidiomycota</taxon>
        <taxon>Agaricomycotina</taxon>
        <taxon>Agaricomycetes</taxon>
        <taxon>Cantharellales</taxon>
        <taxon>Botryobasidiaceae</taxon>
        <taxon>Botryobasidium</taxon>
    </lineage>
</organism>
<dbReference type="SUPFAM" id="SSF54277">
    <property type="entry name" value="CAD &amp; PB1 domains"/>
    <property type="match status" value="1"/>
</dbReference>
<feature type="compositionally biased region" description="Basic residues" evidence="1">
    <location>
        <begin position="393"/>
        <end position="408"/>
    </location>
</feature>
<dbReference type="Pfam" id="PF00564">
    <property type="entry name" value="PB1"/>
    <property type="match status" value="1"/>
</dbReference>
<evidence type="ECO:0000256" key="1">
    <source>
        <dbReference type="SAM" id="MobiDB-lite"/>
    </source>
</evidence>
<gene>
    <name evidence="3" type="ORF">BOTBODRAFT_32582</name>
</gene>
<feature type="compositionally biased region" description="Basic and acidic residues" evidence="1">
    <location>
        <begin position="140"/>
        <end position="154"/>
    </location>
</feature>
<dbReference type="HOGENOM" id="CLU_020081_0_0_1"/>
<feature type="region of interest" description="Disordered" evidence="1">
    <location>
        <begin position="712"/>
        <end position="745"/>
    </location>
</feature>
<dbReference type="Proteomes" id="UP000027195">
    <property type="component" value="Unassembled WGS sequence"/>
</dbReference>
<evidence type="ECO:0000313" key="3">
    <source>
        <dbReference type="EMBL" id="KDQ14455.1"/>
    </source>
</evidence>
<feature type="compositionally biased region" description="Pro residues" evidence="1">
    <location>
        <begin position="364"/>
        <end position="390"/>
    </location>
</feature>
<dbReference type="AlphaFoldDB" id="A0A067MIB7"/>
<feature type="region of interest" description="Disordered" evidence="1">
    <location>
        <begin position="355"/>
        <end position="641"/>
    </location>
</feature>
<dbReference type="Gene3D" id="3.10.20.90">
    <property type="entry name" value="Phosphatidylinositol 3-kinase Catalytic Subunit, Chain A, domain 1"/>
    <property type="match status" value="1"/>
</dbReference>
<feature type="compositionally biased region" description="Pro residues" evidence="1">
    <location>
        <begin position="535"/>
        <end position="544"/>
    </location>
</feature>
<evidence type="ECO:0000259" key="2">
    <source>
        <dbReference type="SMART" id="SM00666"/>
    </source>
</evidence>
<dbReference type="InParanoid" id="A0A067MIB7"/>
<feature type="compositionally biased region" description="Acidic residues" evidence="1">
    <location>
        <begin position="266"/>
        <end position="276"/>
    </location>
</feature>
<feature type="region of interest" description="Disordered" evidence="1">
    <location>
        <begin position="108"/>
        <end position="167"/>
    </location>
</feature>
<feature type="compositionally biased region" description="Pro residues" evidence="1">
    <location>
        <begin position="491"/>
        <end position="520"/>
    </location>
</feature>
<dbReference type="InterPro" id="IPR000270">
    <property type="entry name" value="PB1_dom"/>
</dbReference>
<feature type="region of interest" description="Disordered" evidence="1">
    <location>
        <begin position="229"/>
        <end position="286"/>
    </location>
</feature>
<sequence length="745" mass="80576">MALVTFKVAQPGGLTRKFSFARCPAWADLVAKISPYFDIPTATFAIAYTDGDGDQITISSDPELADYILALQGSTAKVIVKDLAVSRVAPSTASNTPRSADTILVDAPPFHARDDTPSQNHASEQDDDTASNKTYAGGFRDNKSTTPDEKDWESIHGGSAATATPSAGFPGVGSFYFGLPTLGNTNNPETTIIDQIFGPAGLSIHHDIPLQTQPSLRATPAPQEQDFTPLFQFSRSPPPPTTEEKGKGRAQSPVPSSAPSEKGSENEEQLFEDDPPVPEVPAPASAAATPSLVNDITALIEAFNAAIVSHPELSDGLRNLLRNATAGAYWPADREAVRNTAESVAQTLENAFRGFGRRHHHPEGPPSGPPPARPPPPPGALPPRGPPPAPRESHHHGGPPPHGPRRRFPWGMTPFPPPPMGPPFFDIRRAFGAGQQDMNNANNEPPVIPGHYPHGNHTHVPPPPPPPPPAPEPSHAPWPNPPFEPVIITTTPPPPPVVTMPPPPPVIIQPPPQPPIPPMPQRQMEPIPQGVPQARPRPPPTHARPPPHYRHSSYAPPSQPPAFFHEHGMRDREGERERERERERNDRQSLDAAKENYKREKARWRMEKEEKRRERDATLNARAAFPSGMPEGGGLNRHSSFRNNTVQPIEVPIISVPPNNGTSIPYSESAEILRRLEDMGISYASHPNLPNVVRNLPAGVSRDDNIASVLETIIPSPPPRRSGSPGPGPSGSARRQHPPGSWELD</sequence>
<feature type="compositionally biased region" description="Basic and acidic residues" evidence="1">
    <location>
        <begin position="564"/>
        <end position="617"/>
    </location>
</feature>
<feature type="compositionally biased region" description="Low complexity" evidence="1">
    <location>
        <begin position="521"/>
        <end position="534"/>
    </location>
</feature>
<name>A0A067MIB7_BOTB1</name>
<feature type="compositionally biased region" description="Pro residues" evidence="1">
    <location>
        <begin position="460"/>
        <end position="484"/>
    </location>
</feature>
<feature type="domain" description="PB1" evidence="2">
    <location>
        <begin position="3"/>
        <end position="83"/>
    </location>
</feature>
<accession>A0A067MIB7</accession>
<dbReference type="OrthoDB" id="661148at2759"/>
<reference evidence="4" key="1">
    <citation type="journal article" date="2014" name="Proc. Natl. Acad. Sci. U.S.A.">
        <title>Extensive sampling of basidiomycete genomes demonstrates inadequacy of the white-rot/brown-rot paradigm for wood decay fungi.</title>
        <authorList>
            <person name="Riley R."/>
            <person name="Salamov A.A."/>
            <person name="Brown D.W."/>
            <person name="Nagy L.G."/>
            <person name="Floudas D."/>
            <person name="Held B.W."/>
            <person name="Levasseur A."/>
            <person name="Lombard V."/>
            <person name="Morin E."/>
            <person name="Otillar R."/>
            <person name="Lindquist E.A."/>
            <person name="Sun H."/>
            <person name="LaButti K.M."/>
            <person name="Schmutz J."/>
            <person name="Jabbour D."/>
            <person name="Luo H."/>
            <person name="Baker S.E."/>
            <person name="Pisabarro A.G."/>
            <person name="Walton J.D."/>
            <person name="Blanchette R.A."/>
            <person name="Henrissat B."/>
            <person name="Martin F."/>
            <person name="Cullen D."/>
            <person name="Hibbett D.S."/>
            <person name="Grigoriev I.V."/>
        </authorList>
    </citation>
    <scope>NUCLEOTIDE SEQUENCE [LARGE SCALE GENOMIC DNA]</scope>
    <source>
        <strain evidence="4">FD-172 SS1</strain>
    </source>
</reference>
<feature type="compositionally biased region" description="Low complexity" evidence="1">
    <location>
        <begin position="157"/>
        <end position="167"/>
    </location>
</feature>
<evidence type="ECO:0000313" key="4">
    <source>
        <dbReference type="Proteomes" id="UP000027195"/>
    </source>
</evidence>
<dbReference type="SMART" id="SM00666">
    <property type="entry name" value="PB1"/>
    <property type="match status" value="1"/>
</dbReference>
<dbReference type="EMBL" id="KL198037">
    <property type="protein sequence ID" value="KDQ14455.1"/>
    <property type="molecule type" value="Genomic_DNA"/>
</dbReference>
<dbReference type="STRING" id="930990.A0A067MIB7"/>
<protein>
    <recommendedName>
        <fullName evidence="2">PB1 domain-containing protein</fullName>
    </recommendedName>
</protein>
<proteinExistence type="predicted"/>